<keyword evidence="2" id="KW-0229">DNA integration</keyword>
<dbReference type="EMBL" id="JADBEO010000007">
    <property type="protein sequence ID" value="MDR4305958.1"/>
    <property type="molecule type" value="Genomic_DNA"/>
</dbReference>
<dbReference type="SUPFAM" id="SSF56349">
    <property type="entry name" value="DNA breaking-rejoining enzymes"/>
    <property type="match status" value="1"/>
</dbReference>
<evidence type="ECO:0000313" key="5">
    <source>
        <dbReference type="EMBL" id="MDR4305958.1"/>
    </source>
</evidence>
<dbReference type="Gene3D" id="1.10.443.10">
    <property type="entry name" value="Intergrase catalytic core"/>
    <property type="match status" value="1"/>
</dbReference>
<dbReference type="InterPro" id="IPR038488">
    <property type="entry name" value="Integrase_DNA-bd_sf"/>
</dbReference>
<organism evidence="5 6">
    <name type="scientific">Chelatococcus sambhunathii</name>
    <dbReference type="NCBI Taxonomy" id="363953"/>
    <lineage>
        <taxon>Bacteria</taxon>
        <taxon>Pseudomonadati</taxon>
        <taxon>Pseudomonadota</taxon>
        <taxon>Alphaproteobacteria</taxon>
        <taxon>Hyphomicrobiales</taxon>
        <taxon>Chelatococcaceae</taxon>
        <taxon>Chelatococcus</taxon>
    </lineage>
</organism>
<dbReference type="InterPro" id="IPR013762">
    <property type="entry name" value="Integrase-like_cat_sf"/>
</dbReference>
<dbReference type="Gene3D" id="1.10.150.130">
    <property type="match status" value="1"/>
</dbReference>
<gene>
    <name evidence="5" type="ORF">IHQ68_04875</name>
</gene>
<keyword evidence="6" id="KW-1185">Reference proteome</keyword>
<dbReference type="Proteomes" id="UP001181622">
    <property type="component" value="Unassembled WGS sequence"/>
</dbReference>
<dbReference type="InterPro" id="IPR050808">
    <property type="entry name" value="Phage_Integrase"/>
</dbReference>
<dbReference type="InterPro" id="IPR011010">
    <property type="entry name" value="DNA_brk_join_enz"/>
</dbReference>
<comment type="caution">
    <text evidence="5">The sequence shown here is derived from an EMBL/GenBank/DDBJ whole genome shotgun (WGS) entry which is preliminary data.</text>
</comment>
<dbReference type="RefSeq" id="WP_309389385.1">
    <property type="nucleotide sequence ID" value="NZ_JADBEO010000007.1"/>
</dbReference>
<dbReference type="InterPro" id="IPR010998">
    <property type="entry name" value="Integrase_recombinase_N"/>
</dbReference>
<name>A0ABU1DCX8_9HYPH</name>
<keyword evidence="3" id="KW-0238">DNA-binding</keyword>
<comment type="similarity">
    <text evidence="1">Belongs to the 'phage' integrase family.</text>
</comment>
<reference evidence="5" key="1">
    <citation type="submission" date="2020-10" db="EMBL/GenBank/DDBJ databases">
        <authorList>
            <person name="Abbas A."/>
            <person name="Razzaq R."/>
            <person name="Waqas M."/>
            <person name="Abbas N."/>
            <person name="Nielsen T.K."/>
            <person name="Hansen L.H."/>
            <person name="Hussain S."/>
            <person name="Shahid M."/>
        </authorList>
    </citation>
    <scope>NUCLEOTIDE SEQUENCE</scope>
    <source>
        <strain evidence="5">S14</strain>
    </source>
</reference>
<dbReference type="PANTHER" id="PTHR30629:SF2">
    <property type="entry name" value="PROPHAGE INTEGRASE INTS-RELATED"/>
    <property type="match status" value="1"/>
</dbReference>
<dbReference type="Gene3D" id="3.30.160.390">
    <property type="entry name" value="Integrase, DNA-binding domain"/>
    <property type="match status" value="1"/>
</dbReference>
<evidence type="ECO:0000256" key="1">
    <source>
        <dbReference type="ARBA" id="ARBA00008857"/>
    </source>
</evidence>
<evidence type="ECO:0000256" key="3">
    <source>
        <dbReference type="ARBA" id="ARBA00023125"/>
    </source>
</evidence>
<evidence type="ECO:0000256" key="4">
    <source>
        <dbReference type="ARBA" id="ARBA00023172"/>
    </source>
</evidence>
<sequence>MPTEITTTLIKRVQREVAETGKRQDVADARQRGLELRVTSAGARWVLRGKLRGQNWRLDAGGLEMWSIAEARALASDAARMIRDRVAVPTLDWLAEQRRLAGKAEAPKAATPVSIEVWGKWSFAQARAAYLADFVKDKRREATLKDKAQVLASAPIAVLDDIKVVDITRRQIAELVDKVHRSGRERAAEKLVEVIRPFWRWMAEDAQVERSGIDADVMGGLKKPERSRLKKGEKPRGAYVPQLSELGVYVAIARREVLHPTIAAAVQLLVYSAQRRRPVALARQDEFEEVEGLGGLWNMPPAHRKTADAWGDVRDHAIPLPASIWSVVMAQMERAGESKWLFPAIKDRRENEEAETLHPDTLSHMISYLPGAGHAHAIRKTFATVGEVSLGMSRSDVQAIVDHAEGGRMSEVTGRYALHNGSHFKWPLMQRWAAAIDAAAAEATKTLPSDNNEISATIYGDRRKKVNE</sequence>
<dbReference type="PANTHER" id="PTHR30629">
    <property type="entry name" value="PROPHAGE INTEGRASE"/>
    <property type="match status" value="1"/>
</dbReference>
<evidence type="ECO:0000256" key="2">
    <source>
        <dbReference type="ARBA" id="ARBA00022908"/>
    </source>
</evidence>
<protein>
    <submittedName>
        <fullName evidence="5">Integrase family protein</fullName>
    </submittedName>
</protein>
<proteinExistence type="inferred from homology"/>
<keyword evidence="4" id="KW-0233">DNA recombination</keyword>
<accession>A0ABU1DCX8</accession>
<evidence type="ECO:0000313" key="6">
    <source>
        <dbReference type="Proteomes" id="UP001181622"/>
    </source>
</evidence>